<dbReference type="Proteomes" id="UP001279734">
    <property type="component" value="Unassembled WGS sequence"/>
</dbReference>
<dbReference type="SUPFAM" id="SSF48371">
    <property type="entry name" value="ARM repeat"/>
    <property type="match status" value="1"/>
</dbReference>
<dbReference type="AlphaFoldDB" id="A0AAD3RYE6"/>
<dbReference type="PANTHER" id="PTHR13255">
    <property type="entry name" value="ATAXIN-10"/>
    <property type="match status" value="1"/>
</dbReference>
<keyword evidence="2" id="KW-0131">Cell cycle</keyword>
<dbReference type="InterPro" id="IPR019156">
    <property type="entry name" value="Ataxin-10_domain"/>
</dbReference>
<dbReference type="InterPro" id="IPR045135">
    <property type="entry name" value="Rpn7_N"/>
</dbReference>
<protein>
    <recommendedName>
        <fullName evidence="7">Ataxin-10 domain-containing protein</fullName>
    </recommendedName>
</protein>
<keyword evidence="6" id="KW-1185">Reference proteome</keyword>
<sequence>MCLNAILVSIEMGQFSHVTSYVSKAELTPEALEPVTVAKLHCAAGLAYLEVKKYKLAARKFLEVGTELGNDYTEVIALQDLATYGGLCALASFDRTELKAYLSAICGAQKLAFISSLLNIGIWRLKLLALRTEAIEILIETSRRDDGHSNLASKPILPTVLLVQSLPHSSACNLLLLSLRFLRNLCAREAINQRSFMEHDGVKIVSDVISCMVLGCDDSEYALSKLGYKCWQMFQWVKKDTSMLCGANFSLWGSLKLLGGGSVGCDANHSPGDVINAILSGGLLDLLLHLLGELELPPTICKPMKQNENQSSTPPKKSGILHLLQRFVTIEDNPFFREWGIWSVRNLLEGNVENQKVVADLELQGSVNVPEFAGLGHRVEMDSNTRCARLINVS</sequence>
<name>A0AAD3RYE6_NEPGR</name>
<dbReference type="Pfam" id="PF09759">
    <property type="entry name" value="Atx10homo_assoc"/>
    <property type="match status" value="1"/>
</dbReference>
<feature type="domain" description="Ataxin-10" evidence="3">
    <location>
        <begin position="315"/>
        <end position="386"/>
    </location>
</feature>
<gene>
    <name evidence="5" type="ORF">Nepgr_002384</name>
</gene>
<comment type="caution">
    <text evidence="5">The sequence shown here is derived from an EMBL/GenBank/DDBJ whole genome shotgun (WGS) entry which is preliminary data.</text>
</comment>
<evidence type="ECO:0000256" key="2">
    <source>
        <dbReference type="ARBA" id="ARBA00023306"/>
    </source>
</evidence>
<evidence type="ECO:0000256" key="1">
    <source>
        <dbReference type="ARBA" id="ARBA00022618"/>
    </source>
</evidence>
<evidence type="ECO:0000313" key="5">
    <source>
        <dbReference type="EMBL" id="GMH00545.1"/>
    </source>
</evidence>
<reference evidence="5" key="1">
    <citation type="submission" date="2023-05" db="EMBL/GenBank/DDBJ databases">
        <title>Nepenthes gracilis genome sequencing.</title>
        <authorList>
            <person name="Fukushima K."/>
        </authorList>
    </citation>
    <scope>NUCLEOTIDE SEQUENCE</scope>
    <source>
        <strain evidence="5">SING2019-196</strain>
    </source>
</reference>
<feature type="domain" description="26S proteasome regulatory subunit Rpn7 N-terminal" evidence="4">
    <location>
        <begin position="1"/>
        <end position="100"/>
    </location>
</feature>
<dbReference type="Gene3D" id="1.25.40.570">
    <property type="match status" value="1"/>
</dbReference>
<dbReference type="InterPro" id="IPR016024">
    <property type="entry name" value="ARM-type_fold"/>
</dbReference>
<organism evidence="5 6">
    <name type="scientific">Nepenthes gracilis</name>
    <name type="common">Slender pitcher plant</name>
    <dbReference type="NCBI Taxonomy" id="150966"/>
    <lineage>
        <taxon>Eukaryota</taxon>
        <taxon>Viridiplantae</taxon>
        <taxon>Streptophyta</taxon>
        <taxon>Embryophyta</taxon>
        <taxon>Tracheophyta</taxon>
        <taxon>Spermatophyta</taxon>
        <taxon>Magnoliopsida</taxon>
        <taxon>eudicotyledons</taxon>
        <taxon>Gunneridae</taxon>
        <taxon>Pentapetalae</taxon>
        <taxon>Caryophyllales</taxon>
        <taxon>Nepenthaceae</taxon>
        <taxon>Nepenthes</taxon>
    </lineage>
</organism>
<proteinExistence type="predicted"/>
<accession>A0AAD3RYE6</accession>
<evidence type="ECO:0000313" key="6">
    <source>
        <dbReference type="Proteomes" id="UP001279734"/>
    </source>
</evidence>
<evidence type="ECO:0008006" key="7">
    <source>
        <dbReference type="Google" id="ProtNLM"/>
    </source>
</evidence>
<evidence type="ECO:0000259" key="3">
    <source>
        <dbReference type="Pfam" id="PF09759"/>
    </source>
</evidence>
<dbReference type="EMBL" id="BSYO01000002">
    <property type="protein sequence ID" value="GMH00545.1"/>
    <property type="molecule type" value="Genomic_DNA"/>
</dbReference>
<keyword evidence="1" id="KW-0132">Cell division</keyword>
<dbReference type="InterPro" id="IPR051374">
    <property type="entry name" value="Ataxin-10/CTR86_families"/>
</dbReference>
<dbReference type="GO" id="GO:0051301">
    <property type="term" value="P:cell division"/>
    <property type="evidence" value="ECO:0007669"/>
    <property type="project" value="UniProtKB-KW"/>
</dbReference>
<dbReference type="Pfam" id="PF10602">
    <property type="entry name" value="RPN7"/>
    <property type="match status" value="1"/>
</dbReference>
<evidence type="ECO:0000259" key="4">
    <source>
        <dbReference type="Pfam" id="PF10602"/>
    </source>
</evidence>
<dbReference type="GO" id="GO:0005829">
    <property type="term" value="C:cytosol"/>
    <property type="evidence" value="ECO:0007669"/>
    <property type="project" value="TreeGrafter"/>
</dbReference>
<dbReference type="PANTHER" id="PTHR13255:SF0">
    <property type="entry name" value="ATAXIN-10"/>
    <property type="match status" value="1"/>
</dbReference>